<accession>A0ABP8EMY7</accession>
<dbReference type="PANTHER" id="PTHR38011">
    <property type="entry name" value="DIHYDROFOLATE REDUCTASE FAMILY PROTEIN (AFU_ORTHOLOGUE AFUA_8G06820)"/>
    <property type="match status" value="1"/>
</dbReference>
<dbReference type="Pfam" id="PF01872">
    <property type="entry name" value="RibD_C"/>
    <property type="match status" value="1"/>
</dbReference>
<protein>
    <recommendedName>
        <fullName evidence="4">Bacterial bifunctional deaminase-reductase C-terminal domain-containing protein</fullName>
    </recommendedName>
</protein>
<organism evidence="5 6">
    <name type="scientific">Brevibacterium daeguense</name>
    <dbReference type="NCBI Taxonomy" id="909936"/>
    <lineage>
        <taxon>Bacteria</taxon>
        <taxon>Bacillati</taxon>
        <taxon>Actinomycetota</taxon>
        <taxon>Actinomycetes</taxon>
        <taxon>Micrococcales</taxon>
        <taxon>Brevibacteriaceae</taxon>
        <taxon>Brevibacterium</taxon>
    </lineage>
</organism>
<dbReference type="InterPro" id="IPR050765">
    <property type="entry name" value="Riboflavin_Biosynth_HTPR"/>
</dbReference>
<dbReference type="InterPro" id="IPR024072">
    <property type="entry name" value="DHFR-like_dom_sf"/>
</dbReference>
<dbReference type="EMBL" id="BAABAZ010000012">
    <property type="protein sequence ID" value="GAA4285325.1"/>
    <property type="molecule type" value="Genomic_DNA"/>
</dbReference>
<evidence type="ECO:0000313" key="5">
    <source>
        <dbReference type="EMBL" id="GAA4285325.1"/>
    </source>
</evidence>
<keyword evidence="2" id="KW-0521">NADP</keyword>
<evidence type="ECO:0000256" key="1">
    <source>
        <dbReference type="ARBA" id="ARBA00005104"/>
    </source>
</evidence>
<keyword evidence="6" id="KW-1185">Reference proteome</keyword>
<reference evidence="6" key="1">
    <citation type="journal article" date="2019" name="Int. J. Syst. Evol. Microbiol.">
        <title>The Global Catalogue of Microorganisms (GCM) 10K type strain sequencing project: providing services to taxonomists for standard genome sequencing and annotation.</title>
        <authorList>
            <consortium name="The Broad Institute Genomics Platform"/>
            <consortium name="The Broad Institute Genome Sequencing Center for Infectious Disease"/>
            <person name="Wu L."/>
            <person name="Ma J."/>
        </authorList>
    </citation>
    <scope>NUCLEOTIDE SEQUENCE [LARGE SCALE GENOMIC DNA]</scope>
    <source>
        <strain evidence="6">JCM 17458</strain>
    </source>
</reference>
<evidence type="ECO:0000259" key="4">
    <source>
        <dbReference type="Pfam" id="PF01872"/>
    </source>
</evidence>
<evidence type="ECO:0000256" key="2">
    <source>
        <dbReference type="ARBA" id="ARBA00022857"/>
    </source>
</evidence>
<evidence type="ECO:0000256" key="3">
    <source>
        <dbReference type="ARBA" id="ARBA00023002"/>
    </source>
</evidence>
<name>A0ABP8EMY7_9MICO</name>
<dbReference type="RefSeq" id="WP_236863165.1">
    <property type="nucleotide sequence ID" value="NZ_BAABAZ010000012.1"/>
</dbReference>
<dbReference type="SUPFAM" id="SSF53597">
    <property type="entry name" value="Dihydrofolate reductase-like"/>
    <property type="match status" value="1"/>
</dbReference>
<sequence length="267" mass="28575">MKSSEVELTQLIPEVRSIPPAPGEPALVELYDSGPLDGHTAGMRVQVNMVVTADGAVTGRDGRTGSISSPADMRVFSVLRALADAVVVGASTTRIERYTRLSEKPRYVEQRTARGQRPVPMLVIISRSGRLDFERLAEKGTSDVVVHTSTTDAEVLAELRDFCGAENVVSHQDSVTPEEVLRDLRARGARRVLSEGGPTLLGEWVAAGVVDELCLTISPLLAGETGIGPTGLLNGTRLASPLELTPLSLLTDSRTYIQRLAIHSATD</sequence>
<dbReference type="Gene3D" id="3.40.430.10">
    <property type="entry name" value="Dihydrofolate Reductase, subunit A"/>
    <property type="match status" value="1"/>
</dbReference>
<feature type="domain" description="Bacterial bifunctional deaminase-reductase C-terminal" evidence="4">
    <location>
        <begin position="45"/>
        <end position="234"/>
    </location>
</feature>
<comment type="caution">
    <text evidence="5">The sequence shown here is derived from an EMBL/GenBank/DDBJ whole genome shotgun (WGS) entry which is preliminary data.</text>
</comment>
<proteinExistence type="predicted"/>
<keyword evidence="3" id="KW-0560">Oxidoreductase</keyword>
<dbReference type="InterPro" id="IPR002734">
    <property type="entry name" value="RibDG_C"/>
</dbReference>
<gene>
    <name evidence="5" type="ORF">GCM10022261_28560</name>
</gene>
<dbReference type="Proteomes" id="UP001501586">
    <property type="component" value="Unassembled WGS sequence"/>
</dbReference>
<evidence type="ECO:0000313" key="6">
    <source>
        <dbReference type="Proteomes" id="UP001501586"/>
    </source>
</evidence>
<dbReference type="PANTHER" id="PTHR38011:SF7">
    <property type="entry name" value="2,5-DIAMINO-6-RIBOSYLAMINO-4(3H)-PYRIMIDINONE 5'-PHOSPHATE REDUCTASE"/>
    <property type="match status" value="1"/>
</dbReference>
<comment type="pathway">
    <text evidence="1">Cofactor biosynthesis; riboflavin biosynthesis.</text>
</comment>